<comment type="caution">
    <text evidence="3">The sequence shown here is derived from an EMBL/GenBank/DDBJ whole genome shotgun (WGS) entry which is preliminary data.</text>
</comment>
<keyword evidence="1" id="KW-0472">Membrane</keyword>
<evidence type="ECO:0000313" key="4">
    <source>
        <dbReference type="Proteomes" id="UP001446205"/>
    </source>
</evidence>
<reference evidence="3 4" key="1">
    <citation type="submission" date="2024-04" db="EMBL/GenBank/DDBJ databases">
        <authorList>
            <person name="Abashina T."/>
            <person name="Shaikin A."/>
        </authorList>
    </citation>
    <scope>NUCLEOTIDE SEQUENCE [LARGE SCALE GENOMIC DNA]</scope>
    <source>
        <strain evidence="3 4">AAFK</strain>
    </source>
</reference>
<feature type="transmembrane region" description="Helical" evidence="1">
    <location>
        <begin position="140"/>
        <end position="161"/>
    </location>
</feature>
<dbReference type="Proteomes" id="UP001446205">
    <property type="component" value="Unassembled WGS sequence"/>
</dbReference>
<feature type="transmembrane region" description="Helical" evidence="1">
    <location>
        <begin position="27"/>
        <end position="49"/>
    </location>
</feature>
<keyword evidence="4" id="KW-1185">Reference proteome</keyword>
<protein>
    <submittedName>
        <fullName evidence="3">DedA family protein</fullName>
    </submittedName>
</protein>
<accession>A0ABU9DC15</accession>
<feature type="transmembrane region" description="Helical" evidence="1">
    <location>
        <begin position="173"/>
        <end position="192"/>
    </location>
</feature>
<dbReference type="Pfam" id="PF09335">
    <property type="entry name" value="VTT_dom"/>
    <property type="match status" value="1"/>
</dbReference>
<dbReference type="RefSeq" id="WP_341371310.1">
    <property type="nucleotide sequence ID" value="NZ_JBBPCO010000010.1"/>
</dbReference>
<name>A0ABU9DC15_9PROT</name>
<evidence type="ECO:0000256" key="1">
    <source>
        <dbReference type="SAM" id="Phobius"/>
    </source>
</evidence>
<proteinExistence type="predicted"/>
<keyword evidence="1" id="KW-0812">Transmembrane</keyword>
<dbReference type="InterPro" id="IPR032816">
    <property type="entry name" value="VTT_dom"/>
</dbReference>
<sequence>MNELLEALGLGPDSLALLHDFLQQHGYLLLFLGVLAEGEAILALAGALAHAGHMDLIKVILTAWVASSIVEQGLFLVGHHYGPRLLERFPRLQRNAPKARQVIARYGDLAAVLFRFMYGVRTVAVLLLGSQGYPRLRFAIINLPASLLWSAVIAGLGYLFSASLKLLLSRIQHAEILLLGLLILGVTAFLLLRIRQKA</sequence>
<organism evidence="3 4">
    <name type="scientific">Thermithiobacillus plumbiphilus</name>
    <dbReference type="NCBI Taxonomy" id="1729899"/>
    <lineage>
        <taxon>Bacteria</taxon>
        <taxon>Pseudomonadati</taxon>
        <taxon>Pseudomonadota</taxon>
        <taxon>Acidithiobacillia</taxon>
        <taxon>Acidithiobacillales</taxon>
        <taxon>Thermithiobacillaceae</taxon>
        <taxon>Thermithiobacillus</taxon>
    </lineage>
</organism>
<gene>
    <name evidence="3" type="ORF">WOB96_10830</name>
</gene>
<feature type="transmembrane region" description="Helical" evidence="1">
    <location>
        <begin position="102"/>
        <end position="128"/>
    </location>
</feature>
<feature type="transmembrane region" description="Helical" evidence="1">
    <location>
        <begin position="61"/>
        <end position="82"/>
    </location>
</feature>
<feature type="domain" description="VTT" evidence="2">
    <location>
        <begin position="38"/>
        <end position="158"/>
    </location>
</feature>
<dbReference type="EMBL" id="JBBPCO010000010">
    <property type="protein sequence ID" value="MEK8090255.1"/>
    <property type="molecule type" value="Genomic_DNA"/>
</dbReference>
<dbReference type="InterPro" id="IPR051311">
    <property type="entry name" value="DedA_domain"/>
</dbReference>
<dbReference type="PANTHER" id="PTHR42709:SF2">
    <property type="entry name" value="INNER MEMBRANE PROTEIN YOHD"/>
    <property type="match status" value="1"/>
</dbReference>
<keyword evidence="1" id="KW-1133">Transmembrane helix</keyword>
<dbReference type="PANTHER" id="PTHR42709">
    <property type="entry name" value="ALKALINE PHOSPHATASE LIKE PROTEIN"/>
    <property type="match status" value="1"/>
</dbReference>
<evidence type="ECO:0000313" key="3">
    <source>
        <dbReference type="EMBL" id="MEK8090255.1"/>
    </source>
</evidence>
<evidence type="ECO:0000259" key="2">
    <source>
        <dbReference type="Pfam" id="PF09335"/>
    </source>
</evidence>